<comment type="caution">
    <text evidence="2">The sequence shown here is derived from an EMBL/GenBank/DDBJ whole genome shotgun (WGS) entry which is preliminary data.</text>
</comment>
<name>A0AAV9T852_9PEZI</name>
<proteinExistence type="predicted"/>
<organism evidence="2 3">
    <name type="scientific">Colletotrichum tabaci</name>
    <dbReference type="NCBI Taxonomy" id="1209068"/>
    <lineage>
        <taxon>Eukaryota</taxon>
        <taxon>Fungi</taxon>
        <taxon>Dikarya</taxon>
        <taxon>Ascomycota</taxon>
        <taxon>Pezizomycotina</taxon>
        <taxon>Sordariomycetes</taxon>
        <taxon>Hypocreomycetidae</taxon>
        <taxon>Glomerellales</taxon>
        <taxon>Glomerellaceae</taxon>
        <taxon>Colletotrichum</taxon>
        <taxon>Colletotrichum destructivum species complex</taxon>
    </lineage>
</organism>
<evidence type="ECO:0000313" key="3">
    <source>
        <dbReference type="Proteomes" id="UP001327957"/>
    </source>
</evidence>
<sequence length="235" mass="25754">MAAKHSVSWLKLTAMVGLWLCGFAFAVGHHIFYTSLDGKLAEDQDMVIRYGTAFAFLTKASIVASAGIGIQQFIWSLVSSRQISVAGLDACFSITSDPTAIVTLELWRKVPALAIFGALFFMVPLAAIVAPSSISVVTLETVLQEKWENTPVSLSEYFTCTPWRVNYNVLFTYVNNIPTYRILGEEALGAIEFTTFAKNSSLSMSYAPTNYWAYQSLADVLAQHINGNVLDASHS</sequence>
<dbReference type="EMBL" id="JASAOK010000043">
    <property type="protein sequence ID" value="KAK6215458.1"/>
    <property type="molecule type" value="Genomic_DNA"/>
</dbReference>
<feature type="transmembrane region" description="Helical" evidence="1">
    <location>
        <begin position="12"/>
        <end position="33"/>
    </location>
</feature>
<dbReference type="PANTHER" id="PTHR35041">
    <property type="entry name" value="MEDIATOR OF RNA POLYMERASE II TRANSCRIPTION SUBUNIT 1"/>
    <property type="match status" value="1"/>
</dbReference>
<accession>A0AAV9T852</accession>
<dbReference type="AlphaFoldDB" id="A0AAV9T852"/>
<dbReference type="Proteomes" id="UP001327957">
    <property type="component" value="Unassembled WGS sequence"/>
</dbReference>
<feature type="transmembrane region" description="Helical" evidence="1">
    <location>
        <begin position="110"/>
        <end position="130"/>
    </location>
</feature>
<feature type="transmembrane region" description="Helical" evidence="1">
    <location>
        <begin position="53"/>
        <end position="75"/>
    </location>
</feature>
<protein>
    <submittedName>
        <fullName evidence="2">Uncharacterized protein</fullName>
    </submittedName>
</protein>
<evidence type="ECO:0000313" key="2">
    <source>
        <dbReference type="EMBL" id="KAK6215458.1"/>
    </source>
</evidence>
<keyword evidence="3" id="KW-1185">Reference proteome</keyword>
<keyword evidence="1" id="KW-1133">Transmembrane helix</keyword>
<keyword evidence="1" id="KW-0472">Membrane</keyword>
<dbReference type="PANTHER" id="PTHR35041:SF3">
    <property type="entry name" value="FORMYLMETHIONINE DEFORMYLASE-LIKE PROTEIN"/>
    <property type="match status" value="1"/>
</dbReference>
<reference evidence="2 3" key="1">
    <citation type="submission" date="2023-04" db="EMBL/GenBank/DDBJ databases">
        <title>Colletotrichum tabacum stain YC1 causing leaf anthracnose on Nicotiana tabacum(L.) cv.</title>
        <authorList>
            <person name="Ji Z."/>
            <person name="Wang M."/>
            <person name="Zhang J."/>
            <person name="Wang N."/>
            <person name="Zhou Z."/>
        </authorList>
    </citation>
    <scope>NUCLEOTIDE SEQUENCE [LARGE SCALE GENOMIC DNA]</scope>
    <source>
        <strain evidence="2 3">YC1</strain>
    </source>
</reference>
<keyword evidence="1" id="KW-0812">Transmembrane</keyword>
<gene>
    <name evidence="2" type="ORF">QIS74_08477</name>
</gene>
<evidence type="ECO:0000256" key="1">
    <source>
        <dbReference type="SAM" id="Phobius"/>
    </source>
</evidence>